<dbReference type="PROSITE" id="PS01186">
    <property type="entry name" value="EGF_2"/>
    <property type="match status" value="3"/>
</dbReference>
<feature type="disulfide bond" evidence="13">
    <location>
        <begin position="628"/>
        <end position="655"/>
    </location>
</feature>
<reference evidence="15" key="1">
    <citation type="submission" date="2021-01" db="UniProtKB">
        <authorList>
            <consortium name="EnsemblMetazoa"/>
        </authorList>
    </citation>
    <scope>IDENTIFICATION</scope>
    <source>
        <strain evidence="15">Aabys</strain>
    </source>
</reference>
<protein>
    <recommendedName>
        <fullName evidence="16">Cubilin</fullName>
    </recommendedName>
</protein>
<dbReference type="InterPro" id="IPR000859">
    <property type="entry name" value="CUB_dom"/>
</dbReference>
<dbReference type="SUPFAM" id="SSF57196">
    <property type="entry name" value="EGF/Laminin"/>
    <property type="match status" value="6"/>
</dbReference>
<sequence>MGYHLRVAALLALCCITPPITALVNSPKIISKDGHLIFESGLDRNISFVLKGKSRLLINDDFDVLDMLLKPSYHMYGPSGSVERRDLVEDELLQQLMADAASLKAQVFGPQGLESRIRALQNRTRSAAQSMRRYRSRLQRVETKVQSLTERLETDYCRSNPCQNGGGCLNIFGGFVCKCPKNFEGTTCEKDVNECALYAGTDLGCQNGAQCINQFGSYSCICQPGWFGIHCTQRKGDCLQSSSWELCGHGTCVSSNDTFGYKCICDQGWKTTGLLPACTVDVDECAESHTPCVTKCINLPGSFTCAPCGPGMTGNGVTCRDIDECAQLNGGCSMNPKVQCINSYGSFHCGECPLGWVGDGRTCERSTAATTSDTSSASSMGSITTCATANICHPLAKCNEISNTVVCSCPTGMVGSGIGPNGCVVGTARNCISQPCLNGGTCIDSGSSFKCLCPVGFIGDTCTPAPSPCSPNPCRNNGRCRPITTSTNRSFTCQCTPGFVGEKCEKQASDCGGVLHGVTGQLKYPPGSLYDHNSQCAWIIRTNESMVLNVTFHHFDLEDATECRFDWLQINDGRSAAAQIIGRFCGTHLPLGGNIISSTNNLYLWFRSDNSTSKEGFELQWNSIAPQCGGVINVESHGTISSPGSPGNYPKNRDCHWLLKAPNDKRLKLTFFSLQIESHDSCNYDFLEITDAISGQMVEKFCNSSHPQPLLLPTNEANVVFHSDNIGSDTGFQIFYSLEERLPGCGGTYTAPEGSIQSPHISQDSLSCEYELSMTGSERIDMQFKIFKMGPQDCVEIYDINPASEEKSLQAKYCGDYGGIPPMVQSVYSRALVKFYGKTGAEFKISYEADCSYTFESPEGVIMSPGYPRSVNKDRYCTYKINTEPNTVIEVHFEDFDVKDSAVEGDSECSYTSLRINDDMNKNLMGPYCAQKAPDVDFVSKINFLIFHLKTGLTSSGRGFKLKYKAIPTAKTNCGGVYTKPGYNIRLPTNDEGTYMHDMECYWAIMAPRDKYILINWKSFDLEESMDCSYDYVEIYDNLANAENALPLGRFCDSHRAESFLSHSRLVTIKFVSDSTDARGGFELTYDFVDNKNQCNGHIYSSVGTLRSPNWPSNYTEDLDCTWVINTAHGTQLELLVEVFDVEPASNCSSDWLEIRNGGSNQSSLLGIFCGNHSQIPHAIPSFTNQIYLHFHSNSFDNRRGFQIGWYVFSSGCGGNLESDRGMITSPFYPNPYSNNARCEWRIHVHPGSTIHFTVNDLDLEQHASCRYDKLEIYEGTTEHKNRVAMICNLSPDEMGKQYVVDSHEALVSFESDDSNRQRGFSLSYHSNCTVTLTQHYGVIESPNYGVSFADFGEEVNCLWTIKAPKGNRIQLEITHFETADKTAKLTIMDGNRSLEINSVGQTLNSTSDTMVIKQTTNQLSFQLEYAMVGCLGVLRAAEGVLQSPSYPHPYPNDMECFWEIITQPGQGIEFAINQMDLEGSENCTKDALVVSPHRNTKNPRERHCGRAENLVIKSSSHRMYVRFYSDGQNNGKGFEASYSTHKSTCGGILTAKNGVITSPNYPNSYPEEADCEWTIEVSEHHTIILTMEEMELENFYGCEMDYVEATENSTSSDEPVSIFKQCGDMDEDEDDGRKVLTWRSTSNVVTVHFHSDDSVSARGFKLSFVEDCGQRVELEEDGVFSLDFAYHTPRNRTCEWQLISKDPSRHILLTFVHSQMYPALAYTYRSEGECMDKGVVVYEGVDDVDAPVRSRFCTSHPPDIISNGHALTLKVPINLISEMTAYAYQMDSFCGAMHTSLSGKFSTPYYPSSYPPNIQCDWYISPSKGNSIQVTFESLDLEDSDECNNDYVEIRESSALGKFLGVYCGNRLPPTVKGREDLFIRFQSNEDVVGEGFLASYSYVKHNELNGTEGVLESPAYPTKFHSHDMYSWRITVHKDYVVLLTIKHIVDTDIPYIKFYDGYSDIGAPIDYANGHIVQTNTNILYLTAYRGPFQFEWQQLSRQAVRDNQTAQRIAELCGSQTLRVNNSLFFNSPGYPAGYAPNLKCSWIVMANDPSRHAVVTFLKIDLEEYAECFADYVKISASKDLENWQVLDTMCKKSADKEHKYHGTPYLKMELVTDSGVNKTGFSSLITTKCGSELTESSGFVNITMERSNEYNAECVWSIRVRQGRRIRLQFPDSLLQGQFSQGSCNVFFLVRNGLDEDSPFLGKGKYCENNITDILETTSNRAYVKFSRNGFPGYRASFRYEEITHDCSREIVLNENTKFDREQVITTPNYPNIPNPHTECVWKVRAPLHKTINLDFFGEFDLAGGEEEVAQKTCDLEYVQVNDGSSELAPLVGRYCGKTKPNSLRSTGNVLRLMYYTDALEPHKGFQAKVSLSRCGGFYYEKEGVVKAPANLKLKPQEKELECVLTIEAELGSTIHITMDKLATKDSNDEETACANSTHLELQEIDAFSSGFDNITDTLILCSEVGHSYIVETNKLVLRYRIRNGYHNPEAFEISYKAVGSRCDETIEASQGILQTPNYPLGNSMPIQCSWRIRSPKGTRIKAEFLDFDMGSEQAMGRVHRRILFANDFKMSSIIERISNNPPAAIYSTDNTMAIDALILSFNRNRGFKLKFTAYERSLHCRSLFLITDSQPETLRYRRDNNTAVYCSYPLKVDFNQTVSIHVTKEEKYPRGQWLPYGCQYFSSLQLYVGEERLLPSLMCSNETQPSFRLPFSTRLVINGNVRNSLKEMELQYTLYKCGGIWSLFYFDEFNITQPQMGNHTGALECAWAVWATPPTTEPPDFEDRYEELQIDVTLSVDFKGKCEEEYLLVYNGPNQNFPHLGRYCGKSGPTNMVVGGGGVFLEFITLEYNNQSTFNFSVREGSGCGGKLTYPYRQIRVDYQYTNNVECIWELSAEPGFHLAAIFEDRFFIEASANCSKDYLLFQQKNADGKWEDLQRLCGRNPPPRINTTSTDLRMIFRTDDNVKGDGFTVNFERNCGGLLYATNTLQQISSPGYPTAYLHNLVCNYTILPSPEINRTESNSLYLRFIEFEVEDAPTVKCLFDNVTISTTDSSGNPVTNVLCGRKPNYEVRSKNSISVVLRTDSSYGSKGFLMEYGHNKCGATITNSSIIESPRDSASKMYPHSSKCSWRLEAPENYKILIKFQELNFEGQAMCTYDAVEVYKGLNTVEDQRLAKFCGNLTGKIPIITIPQNTALIHSFSDERDASNGFRALVSFIPNCDNAIYLSSNNNTYEFNRFAGQYGNNLDCSWLFTTTPDRQLQVEFSSFHVESSPSCSDDYLQIKDGSGLFADTIGTFCGHDVPSQMVSSRHTMLLRFVTDANETSTGFTAKIRSVPKLCGQHIRELSGNQKTAVISSPDDGSGKYPNNINCVWKIKSAKNIHFTFEKLDIEASGANDSCSEDYVKIINEDDADIIEKGLGTKLVFNGFNRNYGPYLGSDFGAEHIYCGNQLPNDYFSSSKSVFVKFKSNDKVAKSGFKLRATMAEGCFRNFTGTQGRIKLAESSDHCDIYIKSPVNTSLSFYYNELMFSEYDCAAEYLEVFDAKTNSSLQKLCQYVETGKSLFTNSNELRLNLKLSGYYTQIDFTYVASRDAPGCGGDLYNTAGILTNPYYPNNVRNNSDCRWNIRVPSNMKLMLRFVAFNLGAKSTCHTDYLQFIEYENFVGGQPSGEGKVVRQFCGEDEPTFYRSPSNFVTVRFHKTVNYDGTGWVIQFSAVHPESEIIA</sequence>
<keyword evidence="10" id="KW-0472">Membrane</keyword>
<dbReference type="VEuPathDB" id="VectorBase:MDOA010994"/>
<dbReference type="InterPro" id="IPR000152">
    <property type="entry name" value="EGF-type_Asp/Asn_hydroxyl_site"/>
</dbReference>
<feature type="disulfide bond" evidence="14">
    <location>
        <begin position="222"/>
        <end position="231"/>
    </location>
</feature>
<dbReference type="InterPro" id="IPR000742">
    <property type="entry name" value="EGF"/>
</dbReference>
<dbReference type="SMART" id="SM00181">
    <property type="entry name" value="EGF"/>
    <property type="match status" value="8"/>
</dbReference>
<dbReference type="FunFam" id="2.60.120.290:FF:000068">
    <property type="entry name" value="Metalloendopeptidase"/>
    <property type="match status" value="1"/>
</dbReference>
<keyword evidence="11 14" id="KW-1015">Disulfide bond</keyword>
<feature type="disulfide bond" evidence="13">
    <location>
        <begin position="3106"/>
        <end position="3133"/>
    </location>
</feature>
<dbReference type="PANTHER" id="PTHR24251">
    <property type="entry name" value="OVOCHYMASE-RELATED"/>
    <property type="match status" value="1"/>
</dbReference>
<dbReference type="Gene3D" id="2.60.120.290">
    <property type="entry name" value="Spermadhesin, CUB domain"/>
    <property type="match status" value="25"/>
</dbReference>
<name>A0A1I8N2Z8_MUSDO</name>
<dbReference type="CDD" id="cd00041">
    <property type="entry name" value="CUB"/>
    <property type="match status" value="20"/>
</dbReference>
<comment type="caution">
    <text evidence="14">Lacks conserved residue(s) required for the propagation of feature annotation.</text>
</comment>
<dbReference type="FunFam" id="2.60.120.290:FF:000060">
    <property type="entry name" value="Cubilin homolog"/>
    <property type="match status" value="1"/>
</dbReference>
<dbReference type="PANTHER" id="PTHR24251:SF30">
    <property type="entry name" value="MEMBRANE FRIZZLED-RELATED PROTEIN"/>
    <property type="match status" value="1"/>
</dbReference>
<evidence type="ECO:0000256" key="4">
    <source>
        <dbReference type="ARBA" id="ARBA00022536"/>
    </source>
</evidence>
<evidence type="ECO:0000256" key="10">
    <source>
        <dbReference type="ARBA" id="ARBA00023136"/>
    </source>
</evidence>
<dbReference type="EnsemblMetazoa" id="MDOA010994-RB">
    <property type="protein sequence ID" value="MDOA010994-PB"/>
    <property type="gene ID" value="MDOA010994"/>
</dbReference>
<dbReference type="FunFam" id="2.60.120.290:FF:000013">
    <property type="entry name" value="Membrane frizzled-related protein"/>
    <property type="match status" value="5"/>
</dbReference>
<dbReference type="PROSITE" id="PS00010">
    <property type="entry name" value="ASX_HYDROXYL"/>
    <property type="match status" value="3"/>
</dbReference>
<evidence type="ECO:0000256" key="3">
    <source>
        <dbReference type="ARBA" id="ARBA00022475"/>
    </source>
</evidence>
<dbReference type="InterPro" id="IPR049883">
    <property type="entry name" value="NOTCH1_EGF-like"/>
</dbReference>
<keyword evidence="3" id="KW-1003">Cell membrane</keyword>
<evidence type="ECO:0000313" key="15">
    <source>
        <dbReference type="EnsemblMetazoa" id="MDOA010994-PB"/>
    </source>
</evidence>
<keyword evidence="9" id="KW-0653">Protein transport</keyword>
<feature type="disulfide bond" evidence="14">
    <location>
        <begin position="495"/>
        <end position="504"/>
    </location>
</feature>
<evidence type="ECO:0000256" key="1">
    <source>
        <dbReference type="ARBA" id="ARBA00004202"/>
    </source>
</evidence>
<dbReference type="FunFam" id="2.60.120.290:FF:000005">
    <property type="entry name" value="Procollagen C-endopeptidase enhancer 1"/>
    <property type="match status" value="2"/>
</dbReference>
<dbReference type="InterPro" id="IPR018097">
    <property type="entry name" value="EGF_Ca-bd_CS"/>
</dbReference>
<dbReference type="CDD" id="cd22201">
    <property type="entry name" value="cubilin_NTD"/>
    <property type="match status" value="1"/>
</dbReference>
<dbReference type="GO" id="GO:0005509">
    <property type="term" value="F:calcium ion binding"/>
    <property type="evidence" value="ECO:0007669"/>
    <property type="project" value="InterPro"/>
</dbReference>
<keyword evidence="2" id="KW-0813">Transport</keyword>
<keyword evidence="6" id="KW-0732">Signal</keyword>
<evidence type="ECO:0000256" key="7">
    <source>
        <dbReference type="ARBA" id="ARBA00022737"/>
    </source>
</evidence>
<dbReference type="Pfam" id="PF00008">
    <property type="entry name" value="EGF"/>
    <property type="match status" value="2"/>
</dbReference>
<evidence type="ECO:0000256" key="2">
    <source>
        <dbReference type="ARBA" id="ARBA00022448"/>
    </source>
</evidence>
<dbReference type="VEuPathDB" id="VectorBase:MDOMA2_001468"/>
<dbReference type="FunFam" id="2.10.25.10:FF:000260">
    <property type="entry name" value="Notch receptor 4"/>
    <property type="match status" value="1"/>
</dbReference>
<keyword evidence="8" id="KW-0106">Calcium</keyword>
<comment type="subcellular location">
    <subcellularLocation>
        <location evidence="1">Cell membrane</location>
        <topology evidence="1">Peripheral membrane protein</topology>
    </subcellularLocation>
</comment>
<evidence type="ECO:0000256" key="12">
    <source>
        <dbReference type="ARBA" id="ARBA00023180"/>
    </source>
</evidence>
<evidence type="ECO:0000256" key="8">
    <source>
        <dbReference type="ARBA" id="ARBA00022837"/>
    </source>
</evidence>
<dbReference type="PROSITE" id="PS50026">
    <property type="entry name" value="EGF_3"/>
    <property type="match status" value="4"/>
</dbReference>
<evidence type="ECO:0000256" key="11">
    <source>
        <dbReference type="ARBA" id="ARBA00023157"/>
    </source>
</evidence>
<dbReference type="InterPro" id="IPR001881">
    <property type="entry name" value="EGF-like_Ca-bd_dom"/>
</dbReference>
<dbReference type="SMART" id="SM00179">
    <property type="entry name" value="EGF_CA"/>
    <property type="match status" value="6"/>
</dbReference>
<dbReference type="PROSITE" id="PS00022">
    <property type="entry name" value="EGF_1"/>
    <property type="match status" value="4"/>
</dbReference>
<dbReference type="SMART" id="SM00042">
    <property type="entry name" value="CUB"/>
    <property type="match status" value="26"/>
</dbReference>
<dbReference type="Gene3D" id="2.10.25.10">
    <property type="entry name" value="Laminin"/>
    <property type="match status" value="6"/>
</dbReference>
<evidence type="ECO:0008006" key="16">
    <source>
        <dbReference type="Google" id="ProtNLM"/>
    </source>
</evidence>
<organism evidence="15">
    <name type="scientific">Musca domestica</name>
    <name type="common">House fly</name>
    <dbReference type="NCBI Taxonomy" id="7370"/>
    <lineage>
        <taxon>Eukaryota</taxon>
        <taxon>Metazoa</taxon>
        <taxon>Ecdysozoa</taxon>
        <taxon>Arthropoda</taxon>
        <taxon>Hexapoda</taxon>
        <taxon>Insecta</taxon>
        <taxon>Pterygota</taxon>
        <taxon>Neoptera</taxon>
        <taxon>Endopterygota</taxon>
        <taxon>Diptera</taxon>
        <taxon>Brachycera</taxon>
        <taxon>Muscomorpha</taxon>
        <taxon>Muscoidea</taxon>
        <taxon>Muscidae</taxon>
        <taxon>Musca</taxon>
    </lineage>
</organism>
<evidence type="ECO:0000256" key="6">
    <source>
        <dbReference type="ARBA" id="ARBA00022729"/>
    </source>
</evidence>
<dbReference type="FunFam" id="2.10.25.10:FF:000066">
    <property type="entry name" value="FAT atypical cadherin 4"/>
    <property type="match status" value="1"/>
</dbReference>
<dbReference type="Pfam" id="PF07645">
    <property type="entry name" value="EGF_CA"/>
    <property type="match status" value="3"/>
</dbReference>
<feature type="disulfide bond" evidence="13">
    <location>
        <begin position="974"/>
        <end position="1001"/>
    </location>
</feature>
<feature type="disulfide bond" evidence="14">
    <location>
        <begin position="453"/>
        <end position="462"/>
    </location>
</feature>
<accession>A0A1I8N2Z8</accession>
<evidence type="ECO:0000256" key="9">
    <source>
        <dbReference type="ARBA" id="ARBA00022927"/>
    </source>
</evidence>
<evidence type="ECO:0000256" key="14">
    <source>
        <dbReference type="PROSITE-ProRule" id="PRU00076"/>
    </source>
</evidence>
<evidence type="ECO:0000256" key="13">
    <source>
        <dbReference type="PROSITE-ProRule" id="PRU00059"/>
    </source>
</evidence>
<dbReference type="CDD" id="cd00054">
    <property type="entry name" value="EGF_CA"/>
    <property type="match status" value="6"/>
</dbReference>
<dbReference type="Pfam" id="PF00431">
    <property type="entry name" value="CUB"/>
    <property type="match status" value="22"/>
</dbReference>
<dbReference type="InterPro" id="IPR035914">
    <property type="entry name" value="Sperma_CUB_dom_sf"/>
</dbReference>
<feature type="disulfide bond" evidence="14">
    <location>
        <begin position="179"/>
        <end position="188"/>
    </location>
</feature>
<dbReference type="FunFam" id="2.10.25.10:FF:000379">
    <property type="entry name" value="Cubilin"/>
    <property type="match status" value="1"/>
</dbReference>
<keyword evidence="12" id="KW-0325">Glycoprotein</keyword>
<dbReference type="SUPFAM" id="SSF49854">
    <property type="entry name" value="Spermadhesin, CUB domain"/>
    <property type="match status" value="26"/>
</dbReference>
<dbReference type="PROSITE" id="PS01187">
    <property type="entry name" value="EGF_CA"/>
    <property type="match status" value="2"/>
</dbReference>
<dbReference type="GO" id="GO:0005886">
    <property type="term" value="C:plasma membrane"/>
    <property type="evidence" value="ECO:0007669"/>
    <property type="project" value="UniProtKB-SubCell"/>
</dbReference>
<keyword evidence="5" id="KW-0479">Metal-binding</keyword>
<keyword evidence="4 14" id="KW-0245">EGF-like domain</keyword>
<dbReference type="GO" id="GO:0003008">
    <property type="term" value="P:system process"/>
    <property type="evidence" value="ECO:0007669"/>
    <property type="project" value="UniProtKB-ARBA"/>
</dbReference>
<proteinExistence type="predicted"/>
<dbReference type="FunFam" id="2.10.25.10:FF:000321">
    <property type="entry name" value="Protein delta homolog 1"/>
    <property type="match status" value="1"/>
</dbReference>
<dbReference type="GO" id="GO:0015031">
    <property type="term" value="P:protein transport"/>
    <property type="evidence" value="ECO:0007669"/>
    <property type="project" value="UniProtKB-KW"/>
</dbReference>
<keyword evidence="7" id="KW-0677">Repeat</keyword>
<dbReference type="PROSITE" id="PS01180">
    <property type="entry name" value="CUB"/>
    <property type="match status" value="25"/>
</dbReference>
<evidence type="ECO:0000256" key="5">
    <source>
        <dbReference type="ARBA" id="ARBA00022723"/>
    </source>
</evidence>